<name>A0A1T4PYU0_9BACT</name>
<dbReference type="PROSITE" id="PS51833">
    <property type="entry name" value="HDOD"/>
    <property type="match status" value="1"/>
</dbReference>
<dbReference type="InterPro" id="IPR013976">
    <property type="entry name" value="HDOD"/>
</dbReference>
<dbReference type="Proteomes" id="UP000190102">
    <property type="component" value="Unassembled WGS sequence"/>
</dbReference>
<sequence length="439" mass="49784">MQTIFSDQNDERLTRSIEGSLSLMPLADLIQWIETSKKSGTLIASHEDCIRRFFFQNGRLIFVWCDREGERLYEAIRDQFGLPMERILDALKQAEQLGISFVGLLSSEEGIPLERLGGLITTLAEKSLTTSLAWRAGHFRFNDFLPAAVLCGPVNIKPTQVLLDSTVQIDEARLTEQSNLDPVLNEVYELIRKGAIDIPPLPTEMQLLMDKINNPGLTIDQIIECLTDPLLVSKILRVCNSSFYGRRGKVDTLRDAVVYMGLKSLMSIVTVNALSGFAPRHAEQIEQILHHSMMVGMIAKQLTRDMGGNHDQAFVCGLLHDIGWIVMLEMLSKYDLDREKRDLLMHEHHETLGALVAKKWNFTEEIQEVIKCHHRPDRAQSYKNLVQIIYLSDQLAKNEQPLSDDVVSALSLHSEDWTTPFVDHLDELDQEINSILSPQ</sequence>
<keyword evidence="3" id="KW-1185">Reference proteome</keyword>
<organism evidence="2 3">
    <name type="scientific">Trichlorobacter thiogenes</name>
    <dbReference type="NCBI Taxonomy" id="115783"/>
    <lineage>
        <taxon>Bacteria</taxon>
        <taxon>Pseudomonadati</taxon>
        <taxon>Thermodesulfobacteriota</taxon>
        <taxon>Desulfuromonadia</taxon>
        <taxon>Geobacterales</taxon>
        <taxon>Geobacteraceae</taxon>
        <taxon>Trichlorobacter</taxon>
    </lineage>
</organism>
<dbReference type="InterPro" id="IPR003607">
    <property type="entry name" value="HD/PDEase_dom"/>
</dbReference>
<dbReference type="InterPro" id="IPR006675">
    <property type="entry name" value="HDIG_dom"/>
</dbReference>
<accession>A0A1T4PYU0</accession>
<protein>
    <submittedName>
        <fullName evidence="2">HDIG domain-containing protein</fullName>
    </submittedName>
</protein>
<dbReference type="Pfam" id="PF08668">
    <property type="entry name" value="HDOD"/>
    <property type="match status" value="1"/>
</dbReference>
<dbReference type="InterPro" id="IPR025497">
    <property type="entry name" value="PatA-like_N"/>
</dbReference>
<gene>
    <name evidence="2" type="ORF">SAMN02745119_02155</name>
</gene>
<dbReference type="PANTHER" id="PTHR33525">
    <property type="match status" value="1"/>
</dbReference>
<dbReference type="AlphaFoldDB" id="A0A1T4PYU0"/>
<dbReference type="OrthoDB" id="9803649at2"/>
<dbReference type="SUPFAM" id="SSF109604">
    <property type="entry name" value="HD-domain/PDEase-like"/>
    <property type="match status" value="1"/>
</dbReference>
<feature type="domain" description="HDOD" evidence="1">
    <location>
        <begin position="198"/>
        <end position="376"/>
    </location>
</feature>
<dbReference type="CDD" id="cd00077">
    <property type="entry name" value="HDc"/>
    <property type="match status" value="1"/>
</dbReference>
<evidence type="ECO:0000313" key="3">
    <source>
        <dbReference type="Proteomes" id="UP000190102"/>
    </source>
</evidence>
<evidence type="ECO:0000259" key="1">
    <source>
        <dbReference type="PROSITE" id="PS51833"/>
    </source>
</evidence>
<dbReference type="NCBIfam" id="TIGR00277">
    <property type="entry name" value="HDIG"/>
    <property type="match status" value="1"/>
</dbReference>
<dbReference type="RefSeq" id="WP_078790433.1">
    <property type="nucleotide sequence ID" value="NZ_FUWR01000011.1"/>
</dbReference>
<proteinExistence type="predicted"/>
<dbReference type="Gene3D" id="1.10.3210.10">
    <property type="entry name" value="Hypothetical protein af1432"/>
    <property type="match status" value="1"/>
</dbReference>
<dbReference type="EMBL" id="FUWR01000011">
    <property type="protein sequence ID" value="SJZ96467.1"/>
    <property type="molecule type" value="Genomic_DNA"/>
</dbReference>
<dbReference type="InterPro" id="IPR052340">
    <property type="entry name" value="RNase_Y/CdgJ"/>
</dbReference>
<evidence type="ECO:0000313" key="2">
    <source>
        <dbReference type="EMBL" id="SJZ96467.1"/>
    </source>
</evidence>
<dbReference type="PANTHER" id="PTHR33525:SF3">
    <property type="entry name" value="RIBONUCLEASE Y"/>
    <property type="match status" value="1"/>
</dbReference>
<dbReference type="STRING" id="115783.SAMN02745119_02155"/>
<reference evidence="3" key="1">
    <citation type="submission" date="2017-02" db="EMBL/GenBank/DDBJ databases">
        <authorList>
            <person name="Varghese N."/>
            <person name="Submissions S."/>
        </authorList>
    </citation>
    <scope>NUCLEOTIDE SEQUENCE [LARGE SCALE GENOMIC DNA]</scope>
    <source>
        <strain evidence="3">ATCC BAA-34</strain>
    </source>
</reference>
<dbReference type="Pfam" id="PF14332">
    <property type="entry name" value="DUF4388"/>
    <property type="match status" value="1"/>
</dbReference>